<dbReference type="PANTHER" id="PTHR45865:SF1">
    <property type="entry name" value="E3 UBIQUITIN-PROTEIN LIGASE SHPRH"/>
    <property type="match status" value="1"/>
</dbReference>
<dbReference type="GO" id="GO:0005634">
    <property type="term" value="C:nucleus"/>
    <property type="evidence" value="ECO:0007669"/>
    <property type="project" value="TreeGrafter"/>
</dbReference>
<dbReference type="PROSITE" id="PS00518">
    <property type="entry name" value="ZF_RING_1"/>
    <property type="match status" value="1"/>
</dbReference>
<keyword evidence="2 5" id="KW-0863">Zinc-finger</keyword>
<dbReference type="Pfam" id="PF00271">
    <property type="entry name" value="Helicase_C"/>
    <property type="match status" value="1"/>
</dbReference>
<evidence type="ECO:0000256" key="4">
    <source>
        <dbReference type="ARBA" id="ARBA00022833"/>
    </source>
</evidence>
<keyword evidence="3" id="KW-0378">Hydrolase</keyword>
<dbReference type="Pfam" id="PF21324">
    <property type="entry name" value="SHPRH_helical-2nd"/>
    <property type="match status" value="1"/>
</dbReference>
<dbReference type="InterPro" id="IPR007110">
    <property type="entry name" value="Ig-like_dom"/>
</dbReference>
<dbReference type="InterPro" id="IPR014001">
    <property type="entry name" value="Helicase_ATP-bd"/>
</dbReference>
<keyword evidence="4" id="KW-0862">Zinc</keyword>
<dbReference type="Gene3D" id="3.30.40.10">
    <property type="entry name" value="Zinc/RING finger domain, C3HC4 (zinc finger)"/>
    <property type="match status" value="2"/>
</dbReference>
<dbReference type="STRING" id="105785.A0A2J7QZ16"/>
<evidence type="ECO:0000256" key="6">
    <source>
        <dbReference type="SAM" id="MobiDB-lite"/>
    </source>
</evidence>
<dbReference type="EMBL" id="NEVH01009080">
    <property type="protein sequence ID" value="PNF33821.1"/>
    <property type="molecule type" value="Genomic_DNA"/>
</dbReference>
<dbReference type="InterPro" id="IPR052583">
    <property type="entry name" value="ATP-helicase/E3_Ub-Ligase"/>
</dbReference>
<dbReference type="FunFam" id="3.40.50.10810:FF:000013">
    <property type="entry name" value="E3 ubiquitin-protein ligase SHPRH isoform X2"/>
    <property type="match status" value="1"/>
</dbReference>
<dbReference type="PROSITE" id="PS50835">
    <property type="entry name" value="IG_LIKE"/>
    <property type="match status" value="1"/>
</dbReference>
<feature type="domain" description="PHD-type" evidence="7">
    <location>
        <begin position="695"/>
        <end position="747"/>
    </location>
</feature>
<dbReference type="CDD" id="cd18793">
    <property type="entry name" value="SF2_C_SNF"/>
    <property type="match status" value="1"/>
</dbReference>
<proteinExistence type="predicted"/>
<evidence type="ECO:0000259" key="10">
    <source>
        <dbReference type="PROSITE" id="PS51194"/>
    </source>
</evidence>
<dbReference type="InterPro" id="IPR027417">
    <property type="entry name" value="P-loop_NTPase"/>
</dbReference>
<dbReference type="InterPro" id="IPR001965">
    <property type="entry name" value="Znf_PHD"/>
</dbReference>
<dbReference type="GO" id="GO:0005737">
    <property type="term" value="C:cytoplasm"/>
    <property type="evidence" value="ECO:0007669"/>
    <property type="project" value="UniProtKB-ARBA"/>
</dbReference>
<dbReference type="GO" id="GO:0061630">
    <property type="term" value="F:ubiquitin protein ligase activity"/>
    <property type="evidence" value="ECO:0007669"/>
    <property type="project" value="TreeGrafter"/>
</dbReference>
<organism evidence="11 12">
    <name type="scientific">Cryptotermes secundus</name>
    <dbReference type="NCBI Taxonomy" id="105785"/>
    <lineage>
        <taxon>Eukaryota</taxon>
        <taxon>Metazoa</taxon>
        <taxon>Ecdysozoa</taxon>
        <taxon>Arthropoda</taxon>
        <taxon>Hexapoda</taxon>
        <taxon>Insecta</taxon>
        <taxon>Pterygota</taxon>
        <taxon>Neoptera</taxon>
        <taxon>Polyneoptera</taxon>
        <taxon>Dictyoptera</taxon>
        <taxon>Blattodea</taxon>
        <taxon>Blattoidea</taxon>
        <taxon>Termitoidae</taxon>
        <taxon>Kalotermitidae</taxon>
        <taxon>Cryptotermitinae</taxon>
        <taxon>Cryptotermes</taxon>
    </lineage>
</organism>
<dbReference type="PROSITE" id="PS50016">
    <property type="entry name" value="ZF_PHD_2"/>
    <property type="match status" value="1"/>
</dbReference>
<feature type="compositionally biased region" description="Polar residues" evidence="6">
    <location>
        <begin position="1401"/>
        <end position="1413"/>
    </location>
</feature>
<evidence type="ECO:0008006" key="13">
    <source>
        <dbReference type="Google" id="ProtNLM"/>
    </source>
</evidence>
<dbReference type="InterPro" id="IPR001841">
    <property type="entry name" value="Znf_RING"/>
</dbReference>
<keyword evidence="1" id="KW-0479">Metal-binding</keyword>
<evidence type="ECO:0000259" key="8">
    <source>
        <dbReference type="PROSITE" id="PS50089"/>
    </source>
</evidence>
<evidence type="ECO:0000256" key="1">
    <source>
        <dbReference type="ARBA" id="ARBA00022723"/>
    </source>
</evidence>
<feature type="region of interest" description="Disordered" evidence="6">
    <location>
        <begin position="486"/>
        <end position="524"/>
    </location>
</feature>
<dbReference type="InterPro" id="IPR019787">
    <property type="entry name" value="Znf_PHD-finger"/>
</dbReference>
<dbReference type="InterPro" id="IPR049730">
    <property type="entry name" value="SNF2/RAD54-like_C"/>
</dbReference>
<dbReference type="Gene3D" id="1.25.40.10">
    <property type="entry name" value="Tetratricopeptide repeat domain"/>
    <property type="match status" value="1"/>
</dbReference>
<dbReference type="PROSITE" id="PS01359">
    <property type="entry name" value="ZF_PHD_1"/>
    <property type="match status" value="1"/>
</dbReference>
<dbReference type="Gene3D" id="3.40.50.10810">
    <property type="entry name" value="Tandem AAA-ATPase domain"/>
    <property type="match status" value="2"/>
</dbReference>
<feature type="compositionally biased region" description="Polar residues" evidence="6">
    <location>
        <begin position="486"/>
        <end position="521"/>
    </location>
</feature>
<dbReference type="GO" id="GO:0016787">
    <property type="term" value="F:hydrolase activity"/>
    <property type="evidence" value="ECO:0007669"/>
    <property type="project" value="UniProtKB-KW"/>
</dbReference>
<name>A0A2J7QZ16_9NEOP</name>
<evidence type="ECO:0000256" key="5">
    <source>
        <dbReference type="PROSITE-ProRule" id="PRU00175"/>
    </source>
</evidence>
<dbReference type="PANTHER" id="PTHR45865">
    <property type="entry name" value="E3 UBIQUITIN-PROTEIN LIGASE SHPRH FAMILY MEMBER"/>
    <property type="match status" value="1"/>
</dbReference>
<dbReference type="CDD" id="cd18070">
    <property type="entry name" value="DEXQc_SHPRH"/>
    <property type="match status" value="1"/>
</dbReference>
<feature type="domain" description="Ig-like" evidence="9">
    <location>
        <begin position="324"/>
        <end position="426"/>
    </location>
</feature>
<dbReference type="SMART" id="SM00490">
    <property type="entry name" value="HELICc"/>
    <property type="match status" value="1"/>
</dbReference>
<dbReference type="SUPFAM" id="SSF52540">
    <property type="entry name" value="P-loop containing nucleoside triphosphate hydrolases"/>
    <property type="match status" value="3"/>
</dbReference>
<dbReference type="InterPro" id="IPR000330">
    <property type="entry name" value="SNF2_N"/>
</dbReference>
<dbReference type="Gene3D" id="3.40.50.300">
    <property type="entry name" value="P-loop containing nucleotide triphosphate hydrolases"/>
    <property type="match status" value="1"/>
</dbReference>
<dbReference type="SUPFAM" id="SSF57850">
    <property type="entry name" value="RING/U-box"/>
    <property type="match status" value="1"/>
</dbReference>
<dbReference type="InterPro" id="IPR013083">
    <property type="entry name" value="Znf_RING/FYVE/PHD"/>
</dbReference>
<dbReference type="InterPro" id="IPR001650">
    <property type="entry name" value="Helicase_C-like"/>
</dbReference>
<evidence type="ECO:0000313" key="11">
    <source>
        <dbReference type="EMBL" id="PNF33820.1"/>
    </source>
</evidence>
<evidence type="ECO:0000256" key="2">
    <source>
        <dbReference type="ARBA" id="ARBA00022771"/>
    </source>
</evidence>
<dbReference type="InterPro" id="IPR048686">
    <property type="entry name" value="SHPRH_helical_1st"/>
</dbReference>
<dbReference type="Pfam" id="PF21325">
    <property type="entry name" value="SHPRH_helical-1st"/>
    <property type="match status" value="1"/>
</dbReference>
<dbReference type="FunCoup" id="A0A2J7QZ16">
    <property type="interactions" value="737"/>
</dbReference>
<reference evidence="11 12" key="1">
    <citation type="submission" date="2017-12" db="EMBL/GenBank/DDBJ databases">
        <title>Hemimetabolous genomes reveal molecular basis of termite eusociality.</title>
        <authorList>
            <person name="Harrison M.C."/>
            <person name="Jongepier E."/>
            <person name="Robertson H.M."/>
            <person name="Arning N."/>
            <person name="Bitard-Feildel T."/>
            <person name="Chao H."/>
            <person name="Childers C.P."/>
            <person name="Dinh H."/>
            <person name="Doddapaneni H."/>
            <person name="Dugan S."/>
            <person name="Gowin J."/>
            <person name="Greiner C."/>
            <person name="Han Y."/>
            <person name="Hu H."/>
            <person name="Hughes D.S.T."/>
            <person name="Huylmans A.-K."/>
            <person name="Kemena C."/>
            <person name="Kremer L.P.M."/>
            <person name="Lee S.L."/>
            <person name="Lopez-Ezquerra A."/>
            <person name="Mallet L."/>
            <person name="Monroy-Kuhn J.M."/>
            <person name="Moser A."/>
            <person name="Murali S.C."/>
            <person name="Muzny D.M."/>
            <person name="Otani S."/>
            <person name="Piulachs M.-D."/>
            <person name="Poelchau M."/>
            <person name="Qu J."/>
            <person name="Schaub F."/>
            <person name="Wada-Katsumata A."/>
            <person name="Worley K.C."/>
            <person name="Xie Q."/>
            <person name="Ylla G."/>
            <person name="Poulsen M."/>
            <person name="Gibbs R.A."/>
            <person name="Schal C."/>
            <person name="Richards S."/>
            <person name="Belles X."/>
            <person name="Korb J."/>
            <person name="Bornberg-Bauer E."/>
        </authorList>
    </citation>
    <scope>NUCLEOTIDE SEQUENCE [LARGE SCALE GENOMIC DNA]</scope>
    <source>
        <tissue evidence="11">Whole body</tissue>
    </source>
</reference>
<dbReference type="SMART" id="SM00487">
    <property type="entry name" value="DEXDc"/>
    <property type="match status" value="1"/>
</dbReference>
<dbReference type="InterPro" id="IPR011990">
    <property type="entry name" value="TPR-like_helical_dom_sf"/>
</dbReference>
<protein>
    <recommendedName>
        <fullName evidence="13">E3 ubiquitin-protein ligase SHPRH</fullName>
    </recommendedName>
</protein>
<dbReference type="Pfam" id="PF00176">
    <property type="entry name" value="SNF2-rel_dom"/>
    <property type="match status" value="1"/>
</dbReference>
<dbReference type="SMART" id="SM00249">
    <property type="entry name" value="PHD"/>
    <property type="match status" value="1"/>
</dbReference>
<dbReference type="Pfam" id="PF13445">
    <property type="entry name" value="zf-RING_UBOX"/>
    <property type="match status" value="1"/>
</dbReference>
<feature type="region of interest" description="Disordered" evidence="6">
    <location>
        <begin position="1719"/>
        <end position="1758"/>
    </location>
</feature>
<dbReference type="CDD" id="cd16569">
    <property type="entry name" value="RING-HC_SHPRH-like"/>
    <property type="match status" value="1"/>
</dbReference>
<dbReference type="PROSITE" id="PS50089">
    <property type="entry name" value="ZF_RING_2"/>
    <property type="match status" value="1"/>
</dbReference>
<evidence type="ECO:0000259" key="7">
    <source>
        <dbReference type="PROSITE" id="PS50016"/>
    </source>
</evidence>
<feature type="region of interest" description="Disordered" evidence="6">
    <location>
        <begin position="419"/>
        <end position="439"/>
    </location>
</feature>
<evidence type="ECO:0000259" key="9">
    <source>
        <dbReference type="PROSITE" id="PS50835"/>
    </source>
</evidence>
<dbReference type="GO" id="GO:0005524">
    <property type="term" value="F:ATP binding"/>
    <property type="evidence" value="ECO:0007669"/>
    <property type="project" value="InterPro"/>
</dbReference>
<dbReference type="OrthoDB" id="423559at2759"/>
<dbReference type="InParanoid" id="A0A2J7QZ16"/>
<feature type="region of interest" description="Disordered" evidence="6">
    <location>
        <begin position="1394"/>
        <end position="1413"/>
    </location>
</feature>
<dbReference type="SUPFAM" id="SSF57903">
    <property type="entry name" value="FYVE/PHD zinc finger"/>
    <property type="match status" value="1"/>
</dbReference>
<dbReference type="InterPro" id="IPR038718">
    <property type="entry name" value="SNF2-like_sf"/>
</dbReference>
<dbReference type="GO" id="GO:0006974">
    <property type="term" value="P:DNA damage response"/>
    <property type="evidence" value="ECO:0007669"/>
    <property type="project" value="TreeGrafter"/>
</dbReference>
<dbReference type="InterPro" id="IPR017907">
    <property type="entry name" value="Znf_RING_CS"/>
</dbReference>
<accession>A0A2J7QZ16</accession>
<evidence type="ECO:0000313" key="12">
    <source>
        <dbReference type="Proteomes" id="UP000235965"/>
    </source>
</evidence>
<dbReference type="InterPro" id="IPR048695">
    <property type="entry name" value="SHPRH_helical_2nd"/>
</dbReference>
<feature type="domain" description="Helicase C-terminal" evidence="10">
    <location>
        <begin position="1561"/>
        <end position="1730"/>
    </location>
</feature>
<dbReference type="InterPro" id="IPR027370">
    <property type="entry name" value="Znf-RING_euk"/>
</dbReference>
<dbReference type="EMBL" id="NEVH01009080">
    <property type="protein sequence ID" value="PNF33820.1"/>
    <property type="molecule type" value="Genomic_DNA"/>
</dbReference>
<gene>
    <name evidence="11" type="ORF">B7P43_G08601</name>
</gene>
<feature type="compositionally biased region" description="Polar residues" evidence="6">
    <location>
        <begin position="1742"/>
        <end position="1758"/>
    </location>
</feature>
<dbReference type="InterPro" id="IPR011011">
    <property type="entry name" value="Znf_FYVE_PHD"/>
</dbReference>
<dbReference type="InterPro" id="IPR019786">
    <property type="entry name" value="Zinc_finger_PHD-type_CS"/>
</dbReference>
<feature type="compositionally biased region" description="Low complexity" evidence="6">
    <location>
        <begin position="1720"/>
        <end position="1741"/>
    </location>
</feature>
<sequence>MVKRKSVVPQRLCEERRTELTWGLADNEPVLRQVDNVGIGDSTESVHYMDDHGTKDKINRKRLRRKFQLEDEVNDVYLRELLTGCAFYLTLRKELELNKNEHAFQLGKLSLALQTNCVTFPKDSEFWLYVSEFPDRSLLYSEGSDGVTYYLIKGTLDVQFYSGLALRCFVLTFGGFIEELHHLTVNVFFRESHCRGSTFHLEVKQRSANQDFQAVISHFFGIVTPVCDGFREVRKHDVEALYRAIKEHHKDAPSNKLSFTQHSSLVPRLRPYQSQAVKWMLCRESLTDGTSDDELHCLYTELVTADGQLLFYNKYAGYVTLEKPKSVKLPSGGILADEMGLGKTVEVLACVLANQRPVSDWKKEEGNNDLKQESSFNNNEDKREDVVISVNHMQEENMCVLTCKDSSIQKLLLSNVTGESASQDVGEENTAMQTENTDGPGEIQVVDLGMECDVAANVLISTYGEISIGGDSNSCSGIRALENCGGKSNDTTVAHNSETSSGIDVENSNSNTHETPLTSEGTGKCFDKNNDSTLHNNVSQDSLHSDIVDNIDNFDIDSDDDDDVDDDDDDDEDWEYFMKLRKFKGRRKRKIGREKKERYKKVVVKKGAVRKYKNKRTRIIKTKREKKAFTDSVEETIEHVISKFCYGNGKVMYRKGKYRKVSSWHEASQIWYREMLAMVTLRKPQSIRERARGTILECVCGSHEDSDKSKVCCSGCSRWQHAQCVGFKQLEGAQEPRAYCCPQCWQAQEPVVSGATLIVSPASISNQWVTEIQRHVNQENFSILVYRGVHKDGFLQPHDLAEYHVVLTTYETLRKELDYADLNTTDGHRLRHVKRFLAPPSPLPCVQWWRLCLDEAQMVECTGSKTAEMARRLGAVHRWAITGTPIQKSMHDLFGLVQFLGIDPHCDLRWWQDLVYGPYCQGNCAPLYDLMAKIMWRTAKKDVLDQINIPDQSEEVEWLHFSPVEEHFYRRQHSECSQDFIDRLSKMHSLDITLDSLNRQTMNKVLGPLLRLRQACSHPQAVRGQFLTATKATMSMEELLESLIKKTQNESEEALRQYIAALNGLAGIHIIRETWAQAVEMYRDVLRISEEYKGKLKTDKLQMIHTLHNLADMLDARHEGISPTLRDDRLREETKALEQKYMQKCNSQVAAAQETLAGLSLTVTELENSFNLGRDVWWEHLLSWIVLQGEEMELLSRIRDDLLENRIPGQDSLINRVSSIRGVEYELGTWSDAVQKARKKAVQDLRQLERTPRQDLVNGAVDCHLRLSNANNKNKKKCKLCICETYLKSYECLVFAVSKKQTEHSMVGNVLLLGQLNQGTWKPCEMERVLRVLVAFVRGKRSNRECLEDGSQHLKLLDAIKKEFKQLRLVWTQLRDQVSAQDELDMAKMRLRTRFPDEPVPQSNKKQNPLQQLSSNIGSAVETIHIIEKHQVGAHETRLGTERIVAQGELRRKTGQLLYLENLRKSQGLDSNPDPCPICQINLGDKWSVLQCGHCYCMDCVRYMVDQSRGGRKVNLKCPICRETTQEDGISYVNLSCKVYESQKDGTAITVRGSHSTKVEAVVHRLLALQAEDPDVKALVFSTWEKVLDVLADALTENRVSFSRLQPGLKHQEILENFKDSKSQVTALLLPIRWGAKGLNLIEATHVLLVEPILNPADELQAIGRVHRIGQTRKTVVHRFLIRGTVEERMHAAVQSGVEKWSGDKVTLRQLQDLFASPCEESSNNLDSSTNSDSSTTLSENITSAPGTSSCVQQVTKQ</sequence>
<evidence type="ECO:0000256" key="3">
    <source>
        <dbReference type="ARBA" id="ARBA00022801"/>
    </source>
</evidence>
<comment type="caution">
    <text evidence="11">The sequence shown here is derived from an EMBL/GenBank/DDBJ whole genome shotgun (WGS) entry which is preliminary data.</text>
</comment>
<dbReference type="PROSITE" id="PS51194">
    <property type="entry name" value="HELICASE_CTER"/>
    <property type="match status" value="1"/>
</dbReference>
<dbReference type="GO" id="GO:0000209">
    <property type="term" value="P:protein polyubiquitination"/>
    <property type="evidence" value="ECO:0007669"/>
    <property type="project" value="TreeGrafter"/>
</dbReference>
<feature type="domain" description="RING-type" evidence="8">
    <location>
        <begin position="1476"/>
        <end position="1522"/>
    </location>
</feature>
<keyword evidence="12" id="KW-1185">Reference proteome</keyword>
<dbReference type="SMART" id="SM00184">
    <property type="entry name" value="RING"/>
    <property type="match status" value="1"/>
</dbReference>
<dbReference type="Proteomes" id="UP000235965">
    <property type="component" value="Unassembled WGS sequence"/>
</dbReference>
<dbReference type="GO" id="GO:0008270">
    <property type="term" value="F:zinc ion binding"/>
    <property type="evidence" value="ECO:0007669"/>
    <property type="project" value="UniProtKB-KW"/>
</dbReference>